<accession>A0ACB8S991</accession>
<dbReference type="EMBL" id="MU275843">
    <property type="protein sequence ID" value="KAI0052747.1"/>
    <property type="molecule type" value="Genomic_DNA"/>
</dbReference>
<keyword evidence="2" id="KW-1185">Reference proteome</keyword>
<evidence type="ECO:0000313" key="2">
    <source>
        <dbReference type="Proteomes" id="UP000814033"/>
    </source>
</evidence>
<organism evidence="1 2">
    <name type="scientific">Auriscalpium vulgare</name>
    <dbReference type="NCBI Taxonomy" id="40419"/>
    <lineage>
        <taxon>Eukaryota</taxon>
        <taxon>Fungi</taxon>
        <taxon>Dikarya</taxon>
        <taxon>Basidiomycota</taxon>
        <taxon>Agaricomycotina</taxon>
        <taxon>Agaricomycetes</taxon>
        <taxon>Russulales</taxon>
        <taxon>Auriscalpiaceae</taxon>
        <taxon>Auriscalpium</taxon>
    </lineage>
</organism>
<name>A0ACB8S991_9AGAM</name>
<proteinExistence type="predicted"/>
<evidence type="ECO:0000313" key="1">
    <source>
        <dbReference type="EMBL" id="KAI0052747.1"/>
    </source>
</evidence>
<gene>
    <name evidence="1" type="ORF">FA95DRAFT_1531988</name>
</gene>
<protein>
    <submittedName>
        <fullName evidence="1">Aldo/keto reductase</fullName>
    </submittedName>
</protein>
<comment type="caution">
    <text evidence="1">The sequence shown here is derived from an EMBL/GenBank/DDBJ whole genome shotgun (WGS) entry which is preliminary data.</text>
</comment>
<dbReference type="Proteomes" id="UP000814033">
    <property type="component" value="Unassembled WGS sequence"/>
</dbReference>
<sequence length="382" mass="42453">MSLWSFPPPPPSKLGRYRTLSPLAGVRVSPLQLGGMSIGDKWDKYGMGSMDKESSFKLLDAFYDAGGNFIDTANNYQDETSEAFIGEWAEARGIRDQLVIATKYTTNYKRGRDDIKNHANYAGNSTKSLHVSVEQSLKKLRTSYIDILYVHWWDYTTSVEEVMNSLHTVVAQGKVLYLGISDTPAWVVSKANQYAKDHGKTPFVIYQGQWSILERSFERDIIPMARAEGLALAPFGVLGGGKLRSDAEEQRRKESGEKGRQLFGPNWERTDEEKAVSKVLEEIAGEVGVNSVTAVAIAYHLQKTPFVFPIIGGRKVEQLQENIQALDIVLTPEHIKRIEAASPFSPGFPHTILGDGTSDSFIAKTVAHYDRVAVPEAIRPAK</sequence>
<reference evidence="1" key="1">
    <citation type="submission" date="2021-02" db="EMBL/GenBank/DDBJ databases">
        <authorList>
            <consortium name="DOE Joint Genome Institute"/>
            <person name="Ahrendt S."/>
            <person name="Looney B.P."/>
            <person name="Miyauchi S."/>
            <person name="Morin E."/>
            <person name="Drula E."/>
            <person name="Courty P.E."/>
            <person name="Chicoki N."/>
            <person name="Fauchery L."/>
            <person name="Kohler A."/>
            <person name="Kuo A."/>
            <person name="Labutti K."/>
            <person name="Pangilinan J."/>
            <person name="Lipzen A."/>
            <person name="Riley R."/>
            <person name="Andreopoulos W."/>
            <person name="He G."/>
            <person name="Johnson J."/>
            <person name="Barry K.W."/>
            <person name="Grigoriev I.V."/>
            <person name="Nagy L."/>
            <person name="Hibbett D."/>
            <person name="Henrissat B."/>
            <person name="Matheny P.B."/>
            <person name="Labbe J."/>
            <person name="Martin F."/>
        </authorList>
    </citation>
    <scope>NUCLEOTIDE SEQUENCE</scope>
    <source>
        <strain evidence="1">FP105234-sp</strain>
    </source>
</reference>
<reference evidence="1" key="2">
    <citation type="journal article" date="2022" name="New Phytol.">
        <title>Evolutionary transition to the ectomycorrhizal habit in the genomes of a hyperdiverse lineage of mushroom-forming fungi.</title>
        <authorList>
            <person name="Looney B."/>
            <person name="Miyauchi S."/>
            <person name="Morin E."/>
            <person name="Drula E."/>
            <person name="Courty P.E."/>
            <person name="Kohler A."/>
            <person name="Kuo A."/>
            <person name="LaButti K."/>
            <person name="Pangilinan J."/>
            <person name="Lipzen A."/>
            <person name="Riley R."/>
            <person name="Andreopoulos W."/>
            <person name="He G."/>
            <person name="Johnson J."/>
            <person name="Nolan M."/>
            <person name="Tritt A."/>
            <person name="Barry K.W."/>
            <person name="Grigoriev I.V."/>
            <person name="Nagy L.G."/>
            <person name="Hibbett D."/>
            <person name="Henrissat B."/>
            <person name="Matheny P.B."/>
            <person name="Labbe J."/>
            <person name="Martin F.M."/>
        </authorList>
    </citation>
    <scope>NUCLEOTIDE SEQUENCE</scope>
    <source>
        <strain evidence="1">FP105234-sp</strain>
    </source>
</reference>